<organism evidence="1 2">
    <name type="scientific">Ilex paraguariensis</name>
    <name type="common">yerba mate</name>
    <dbReference type="NCBI Taxonomy" id="185542"/>
    <lineage>
        <taxon>Eukaryota</taxon>
        <taxon>Viridiplantae</taxon>
        <taxon>Streptophyta</taxon>
        <taxon>Embryophyta</taxon>
        <taxon>Tracheophyta</taxon>
        <taxon>Spermatophyta</taxon>
        <taxon>Magnoliopsida</taxon>
        <taxon>eudicotyledons</taxon>
        <taxon>Gunneridae</taxon>
        <taxon>Pentapetalae</taxon>
        <taxon>asterids</taxon>
        <taxon>campanulids</taxon>
        <taxon>Aquifoliales</taxon>
        <taxon>Aquifoliaceae</taxon>
        <taxon>Ilex</taxon>
    </lineage>
</organism>
<evidence type="ECO:0000313" key="1">
    <source>
        <dbReference type="EMBL" id="CAK9151841.1"/>
    </source>
</evidence>
<dbReference type="EMBL" id="CAUOFW020002169">
    <property type="protein sequence ID" value="CAK9151841.1"/>
    <property type="molecule type" value="Genomic_DNA"/>
</dbReference>
<name>A0ABC8S6P0_9AQUA</name>
<gene>
    <name evidence="1" type="ORF">ILEXP_LOCUS20002</name>
</gene>
<dbReference type="AlphaFoldDB" id="A0ABC8S6P0"/>
<reference evidence="1 2" key="1">
    <citation type="submission" date="2024-02" db="EMBL/GenBank/DDBJ databases">
        <authorList>
            <person name="Vignale AGUSTIN F."/>
            <person name="Sosa J E."/>
            <person name="Modenutti C."/>
        </authorList>
    </citation>
    <scope>NUCLEOTIDE SEQUENCE [LARGE SCALE GENOMIC DNA]</scope>
</reference>
<protein>
    <submittedName>
        <fullName evidence="1">Uncharacterized protein</fullName>
    </submittedName>
</protein>
<evidence type="ECO:0000313" key="2">
    <source>
        <dbReference type="Proteomes" id="UP001642360"/>
    </source>
</evidence>
<comment type="caution">
    <text evidence="1">The sequence shown here is derived from an EMBL/GenBank/DDBJ whole genome shotgun (WGS) entry which is preliminary data.</text>
</comment>
<keyword evidence="2" id="KW-1185">Reference proteome</keyword>
<sequence length="60" mass="6686">MMVGLLWWILGERDRGAKALACIARAVSTSLTVGDVAIVAEERWREKNIEKERGMEGIKA</sequence>
<proteinExistence type="predicted"/>
<accession>A0ABC8S6P0</accession>
<dbReference type="Proteomes" id="UP001642360">
    <property type="component" value="Unassembled WGS sequence"/>
</dbReference>